<sequence length="243" mass="27625">MYCKCDIFYAKGDDLVFSPVSTMKTSRPALQTSSQEECGVWLDTVQLKGKAKQVPIGSRLWSGGYNVAVALNFTQTKMEMPKTKQSSISTFFTCQRRGRLTQFIIHITSMLSESPKKHSTLSPLKPFTDHTRAGSKLVSPRKHIPDQLWKRAHNKENSMSAQFKWIKPCSSPLKRQPPKGHEDSLAMLFTQDSEGFRVIAHRSLHARSLLKDQSNLNKSYSEDNEEEDMLFTQDSQGNMVIKH</sequence>
<evidence type="ECO:0000256" key="1">
    <source>
        <dbReference type="SAM" id="MobiDB-lite"/>
    </source>
</evidence>
<feature type="region of interest" description="Disordered" evidence="1">
    <location>
        <begin position="115"/>
        <end position="139"/>
    </location>
</feature>
<dbReference type="PANTHER" id="PTHR14526">
    <property type="entry name" value="AURORA KINASE A AND NINEIN-INTERACTING PROTEIN"/>
    <property type="match status" value="1"/>
</dbReference>
<feature type="compositionally biased region" description="Polar residues" evidence="1">
    <location>
        <begin position="232"/>
        <end position="243"/>
    </location>
</feature>
<dbReference type="GO" id="GO:0000922">
    <property type="term" value="C:spindle pole"/>
    <property type="evidence" value="ECO:0007669"/>
    <property type="project" value="TreeGrafter"/>
</dbReference>
<dbReference type="Proteomes" id="UP000472271">
    <property type="component" value="Chromosome 11"/>
</dbReference>
<protein>
    <submittedName>
        <fullName evidence="2">Uncharacterized protein</fullName>
    </submittedName>
</protein>
<dbReference type="Ensembl" id="ENSSORT00005008012.1">
    <property type="protein sequence ID" value="ENSSORP00005007731.1"/>
    <property type="gene ID" value="ENSSORG00005004374.1"/>
</dbReference>
<dbReference type="Pfam" id="PF15334">
    <property type="entry name" value="AIB"/>
    <property type="match status" value="1"/>
</dbReference>
<dbReference type="AlphaFoldDB" id="A0A672YSZ5"/>
<dbReference type="GO" id="GO:0007051">
    <property type="term" value="P:spindle organization"/>
    <property type="evidence" value="ECO:0007669"/>
    <property type="project" value="TreeGrafter"/>
</dbReference>
<proteinExistence type="predicted"/>
<evidence type="ECO:0000313" key="3">
    <source>
        <dbReference type="Proteomes" id="UP000472271"/>
    </source>
</evidence>
<name>A0A672YSZ5_9TELE</name>
<keyword evidence="3" id="KW-1185">Reference proteome</keyword>
<dbReference type="InterPro" id="IPR029286">
    <property type="entry name" value="AUNIP"/>
</dbReference>
<organism evidence="2 3">
    <name type="scientific">Sphaeramia orbicularis</name>
    <name type="common">orbiculate cardinalfish</name>
    <dbReference type="NCBI Taxonomy" id="375764"/>
    <lineage>
        <taxon>Eukaryota</taxon>
        <taxon>Metazoa</taxon>
        <taxon>Chordata</taxon>
        <taxon>Craniata</taxon>
        <taxon>Vertebrata</taxon>
        <taxon>Euteleostomi</taxon>
        <taxon>Actinopterygii</taxon>
        <taxon>Neopterygii</taxon>
        <taxon>Teleostei</taxon>
        <taxon>Neoteleostei</taxon>
        <taxon>Acanthomorphata</taxon>
        <taxon>Gobiaria</taxon>
        <taxon>Kurtiformes</taxon>
        <taxon>Apogonoidei</taxon>
        <taxon>Apogonidae</taxon>
        <taxon>Apogoninae</taxon>
        <taxon>Sphaeramia</taxon>
    </lineage>
</organism>
<dbReference type="GO" id="GO:0005813">
    <property type="term" value="C:centrosome"/>
    <property type="evidence" value="ECO:0007669"/>
    <property type="project" value="TreeGrafter"/>
</dbReference>
<reference evidence="2" key="1">
    <citation type="submission" date="2019-06" db="EMBL/GenBank/DDBJ databases">
        <authorList>
            <consortium name="Wellcome Sanger Institute Data Sharing"/>
        </authorList>
    </citation>
    <scope>NUCLEOTIDE SEQUENCE [LARGE SCALE GENOMIC DNA]</scope>
</reference>
<reference evidence="2" key="3">
    <citation type="submission" date="2025-09" db="UniProtKB">
        <authorList>
            <consortium name="Ensembl"/>
        </authorList>
    </citation>
    <scope>IDENTIFICATION</scope>
</reference>
<dbReference type="InParanoid" id="A0A672YSZ5"/>
<accession>A0A672YSZ5</accession>
<reference evidence="2" key="2">
    <citation type="submission" date="2025-08" db="UniProtKB">
        <authorList>
            <consortium name="Ensembl"/>
        </authorList>
    </citation>
    <scope>IDENTIFICATION</scope>
</reference>
<evidence type="ECO:0000313" key="2">
    <source>
        <dbReference type="Ensembl" id="ENSSORP00005007731.1"/>
    </source>
</evidence>
<dbReference type="PANTHER" id="PTHR14526:SF2">
    <property type="entry name" value="AURORA KINASE A AND NINEIN-INTERACTING PROTEIN"/>
    <property type="match status" value="1"/>
</dbReference>
<feature type="region of interest" description="Disordered" evidence="1">
    <location>
        <begin position="219"/>
        <end position="243"/>
    </location>
</feature>